<dbReference type="Proteomes" id="UP000660381">
    <property type="component" value="Unassembled WGS sequence"/>
</dbReference>
<sequence length="89" mass="10438">MKLKIKSKVYADCKLLLQLPQHLANQELVIIISDISEEKIPTPEELGYAADFFDKTSGKWEGEILVRENLVDCDKRIWDIEYGRMMYFL</sequence>
<evidence type="ECO:0000313" key="1">
    <source>
        <dbReference type="EMBL" id="MBD2691330.1"/>
    </source>
</evidence>
<keyword evidence="2" id="KW-1185">Reference proteome</keyword>
<evidence type="ECO:0000313" key="2">
    <source>
        <dbReference type="Proteomes" id="UP000660381"/>
    </source>
</evidence>
<comment type="caution">
    <text evidence="1">The sequence shown here is derived from an EMBL/GenBank/DDBJ whole genome shotgun (WGS) entry which is preliminary data.</text>
</comment>
<proteinExistence type="predicted"/>
<dbReference type="EMBL" id="JACJTQ010000005">
    <property type="protein sequence ID" value="MBD2691330.1"/>
    <property type="molecule type" value="Genomic_DNA"/>
</dbReference>
<name>A0ABR8IZR9_9NOST</name>
<protein>
    <submittedName>
        <fullName evidence="1">Uncharacterized protein</fullName>
    </submittedName>
</protein>
<reference evidence="1 2" key="1">
    <citation type="journal article" date="2020" name="ISME J.">
        <title>Comparative genomics reveals insights into cyanobacterial evolution and habitat adaptation.</title>
        <authorList>
            <person name="Chen M.Y."/>
            <person name="Teng W.K."/>
            <person name="Zhao L."/>
            <person name="Hu C.X."/>
            <person name="Zhou Y.K."/>
            <person name="Han B.P."/>
            <person name="Song L.R."/>
            <person name="Shu W.S."/>
        </authorList>
    </citation>
    <scope>NUCLEOTIDE SEQUENCE [LARGE SCALE GENOMIC DNA]</scope>
    <source>
        <strain evidence="1 2">FACHB-362</strain>
    </source>
</reference>
<organism evidence="1 2">
    <name type="scientific">Anabaena catenula FACHB-362</name>
    <dbReference type="NCBI Taxonomy" id="2692877"/>
    <lineage>
        <taxon>Bacteria</taxon>
        <taxon>Bacillati</taxon>
        <taxon>Cyanobacteriota</taxon>
        <taxon>Cyanophyceae</taxon>
        <taxon>Nostocales</taxon>
        <taxon>Nostocaceae</taxon>
        <taxon>Anabaena</taxon>
    </lineage>
</organism>
<gene>
    <name evidence="1" type="ORF">H6G68_06075</name>
</gene>
<dbReference type="RefSeq" id="WP_190905830.1">
    <property type="nucleotide sequence ID" value="NZ_JACJTQ010000005.1"/>
</dbReference>
<accession>A0ABR8IZR9</accession>